<evidence type="ECO:0000256" key="2">
    <source>
        <dbReference type="SAM" id="Phobius"/>
    </source>
</evidence>
<dbReference type="EMBL" id="LSBJ02000005">
    <property type="protein sequence ID" value="OAQ65475.1"/>
    <property type="molecule type" value="Genomic_DNA"/>
</dbReference>
<dbReference type="OrthoDB" id="3537340at2759"/>
<protein>
    <submittedName>
        <fullName evidence="3">Uncharacterized protein</fullName>
    </submittedName>
</protein>
<dbReference type="AlphaFoldDB" id="A0A179FIL6"/>
<keyword evidence="2" id="KW-0472">Membrane</keyword>
<organism evidence="3 4">
    <name type="scientific">Pochonia chlamydosporia 170</name>
    <dbReference type="NCBI Taxonomy" id="1380566"/>
    <lineage>
        <taxon>Eukaryota</taxon>
        <taxon>Fungi</taxon>
        <taxon>Dikarya</taxon>
        <taxon>Ascomycota</taxon>
        <taxon>Pezizomycotina</taxon>
        <taxon>Sordariomycetes</taxon>
        <taxon>Hypocreomycetidae</taxon>
        <taxon>Hypocreales</taxon>
        <taxon>Clavicipitaceae</taxon>
        <taxon>Pochonia</taxon>
    </lineage>
</organism>
<keyword evidence="2" id="KW-0812">Transmembrane</keyword>
<keyword evidence="2" id="KW-1133">Transmembrane helix</keyword>
<keyword evidence="4" id="KW-1185">Reference proteome</keyword>
<dbReference type="Proteomes" id="UP000078397">
    <property type="component" value="Unassembled WGS sequence"/>
</dbReference>
<accession>A0A179FIL6</accession>
<proteinExistence type="predicted"/>
<comment type="caution">
    <text evidence="3">The sequence shown here is derived from an EMBL/GenBank/DDBJ whole genome shotgun (WGS) entry which is preliminary data.</text>
</comment>
<name>A0A179FIL6_METCM</name>
<dbReference type="KEGG" id="pchm:VFPPC_10805"/>
<evidence type="ECO:0000313" key="4">
    <source>
        <dbReference type="Proteomes" id="UP000078397"/>
    </source>
</evidence>
<feature type="compositionally biased region" description="Polar residues" evidence="1">
    <location>
        <begin position="93"/>
        <end position="108"/>
    </location>
</feature>
<feature type="region of interest" description="Disordered" evidence="1">
    <location>
        <begin position="83"/>
        <end position="113"/>
    </location>
</feature>
<gene>
    <name evidence="3" type="ORF">VFPPC_10805</name>
</gene>
<dbReference type="RefSeq" id="XP_018142789.1">
    <property type="nucleotide sequence ID" value="XM_018289113.1"/>
</dbReference>
<dbReference type="GeneID" id="28853107"/>
<feature type="transmembrane region" description="Helical" evidence="2">
    <location>
        <begin position="20"/>
        <end position="43"/>
    </location>
</feature>
<evidence type="ECO:0000256" key="1">
    <source>
        <dbReference type="SAM" id="MobiDB-lite"/>
    </source>
</evidence>
<reference evidence="3 4" key="1">
    <citation type="journal article" date="2016" name="PLoS Pathog.">
        <title>Biosynthesis of antibiotic leucinostatins in bio-control fungus Purpureocillium lilacinum and their inhibition on phytophthora revealed by genome mining.</title>
        <authorList>
            <person name="Wang G."/>
            <person name="Liu Z."/>
            <person name="Lin R."/>
            <person name="Li E."/>
            <person name="Mao Z."/>
            <person name="Ling J."/>
            <person name="Yang Y."/>
            <person name="Yin W.B."/>
            <person name="Xie B."/>
        </authorList>
    </citation>
    <scope>NUCLEOTIDE SEQUENCE [LARGE SCALE GENOMIC DNA]</scope>
    <source>
        <strain evidence="3">170</strain>
    </source>
</reference>
<sequence>MEAYSLLALQFCDGEDLITLYWSTWTMLQVGSLIAIVGIILTLGHNLRNRKHPPWALALGTPVLVVAGLLYLVHECTKKRIKKMRQRSSSRSASDQGPRISQANTIENSSDEDKCSEVQAEFIGFTVDGGPIVRFTQPVASVPQGELLGHDSRQGSIISFPRDLVKFDSEGSTS</sequence>
<evidence type="ECO:0000313" key="3">
    <source>
        <dbReference type="EMBL" id="OAQ65475.1"/>
    </source>
</evidence>
<feature type="transmembrane region" description="Helical" evidence="2">
    <location>
        <begin position="55"/>
        <end position="73"/>
    </location>
</feature>